<dbReference type="HOGENOM" id="CLU_022148_0_0_1"/>
<evidence type="ECO:0000256" key="1">
    <source>
        <dbReference type="SAM" id="SignalP"/>
    </source>
</evidence>
<proteinExistence type="predicted"/>
<dbReference type="Gene3D" id="3.20.20.80">
    <property type="entry name" value="Glycosidases"/>
    <property type="match status" value="1"/>
</dbReference>
<feature type="chain" id="PRO_5001989656" description="Glycoside hydrolase family 79 protein" evidence="1">
    <location>
        <begin position="17"/>
        <end position="361"/>
    </location>
</feature>
<dbReference type="PANTHER" id="PTHR36183">
    <property type="entry name" value="BETA-GLUCURONIDASE"/>
    <property type="match status" value="1"/>
</dbReference>
<keyword evidence="1" id="KW-0732">Signal</keyword>
<evidence type="ECO:0000313" key="3">
    <source>
        <dbReference type="Proteomes" id="UP000039046"/>
    </source>
</evidence>
<evidence type="ECO:0000313" key="2">
    <source>
        <dbReference type="EMBL" id="CEJ85368.1"/>
    </source>
</evidence>
<evidence type="ECO:0008006" key="4">
    <source>
        <dbReference type="Google" id="ProtNLM"/>
    </source>
</evidence>
<sequence>MKQQQFILAALPLVSAEGAHVVSLKTDSDAPRPARSFVSFSIEFSSFPDFAGNKSMPNTFSYNLLNNIGAISGEKPYIRVGGNTQDYALYNASLQTGINGTYDLHNSADYPTNIYIGPSFFESYQTWPGVRFSHGFNMAKGGAAMNAEGWQTLLDTAPLACKALGKDGYYAWEYGNEPNNFALSRHTSRPKDWGPKNFTYEWLNGTKAISQEMKKHCPDMAREFRQYMAPSYDDRVTELNATDVWDYGLDRCNNVNWYSVHNYIDGATSPGVTLQHTLMNHTRTIQDVDEQVEEYNRIMATGHGRAPLIFGETNSLYFQGKPGLSNSFGAALWGVDFNLYSASAGFARVHMHQGTNYRVSV</sequence>
<dbReference type="AlphaFoldDB" id="A0A0A1STG5"/>
<reference evidence="2 3" key="1">
    <citation type="journal article" date="2015" name="Genome Announc.">
        <title>Draft Genome Sequence and Gene Annotation of the Entomopathogenic Fungus Verticillium hemipterigenum.</title>
        <authorList>
            <person name="Horn F."/>
            <person name="Habel A."/>
            <person name="Scharf D.H."/>
            <person name="Dworschak J."/>
            <person name="Brakhage A.A."/>
            <person name="Guthke R."/>
            <person name="Hertweck C."/>
            <person name="Linde J."/>
        </authorList>
    </citation>
    <scope>NUCLEOTIDE SEQUENCE [LARGE SCALE GENOMIC DNA]</scope>
</reference>
<dbReference type="SUPFAM" id="SSF51445">
    <property type="entry name" value="(Trans)glycosidases"/>
    <property type="match status" value="1"/>
</dbReference>
<organism evidence="2 3">
    <name type="scientific">[Torrubiella] hemipterigena</name>
    <dbReference type="NCBI Taxonomy" id="1531966"/>
    <lineage>
        <taxon>Eukaryota</taxon>
        <taxon>Fungi</taxon>
        <taxon>Dikarya</taxon>
        <taxon>Ascomycota</taxon>
        <taxon>Pezizomycotina</taxon>
        <taxon>Sordariomycetes</taxon>
        <taxon>Hypocreomycetidae</taxon>
        <taxon>Hypocreales</taxon>
        <taxon>Clavicipitaceae</taxon>
        <taxon>Clavicipitaceae incertae sedis</taxon>
        <taxon>'Torrubiella' clade</taxon>
    </lineage>
</organism>
<protein>
    <recommendedName>
        <fullName evidence="4">Glycoside hydrolase family 79 protein</fullName>
    </recommendedName>
</protein>
<dbReference type="InterPro" id="IPR052974">
    <property type="entry name" value="GH79_Enzymes"/>
</dbReference>
<dbReference type="OrthoDB" id="2796951at2759"/>
<dbReference type="Proteomes" id="UP000039046">
    <property type="component" value="Unassembled WGS sequence"/>
</dbReference>
<dbReference type="InterPro" id="IPR017853">
    <property type="entry name" value="GH"/>
</dbReference>
<feature type="signal peptide" evidence="1">
    <location>
        <begin position="1"/>
        <end position="16"/>
    </location>
</feature>
<dbReference type="EMBL" id="CDHN01000002">
    <property type="protein sequence ID" value="CEJ85368.1"/>
    <property type="molecule type" value="Genomic_DNA"/>
</dbReference>
<accession>A0A0A1STG5</accession>
<name>A0A0A1STG5_9HYPO</name>
<dbReference type="PANTHER" id="PTHR36183:SF2">
    <property type="entry name" value="BETA-GLUCURONIDASE C-TERMINAL DOMAIN-CONTAINING PROTEIN"/>
    <property type="match status" value="1"/>
</dbReference>
<gene>
    <name evidence="2" type="ORF">VHEMI03749</name>
</gene>
<keyword evidence="3" id="KW-1185">Reference proteome</keyword>